<accession>A0A1I4ENI9</accession>
<dbReference type="Proteomes" id="UP000323300">
    <property type="component" value="Unassembled WGS sequence"/>
</dbReference>
<evidence type="ECO:0000256" key="2">
    <source>
        <dbReference type="SAM" id="SignalP"/>
    </source>
</evidence>
<dbReference type="InterPro" id="IPR000757">
    <property type="entry name" value="Beta-glucanase-like"/>
</dbReference>
<evidence type="ECO:0000313" key="4">
    <source>
        <dbReference type="EMBL" id="SFL06650.1"/>
    </source>
</evidence>
<evidence type="ECO:0000256" key="1">
    <source>
        <dbReference type="ARBA" id="ARBA00006865"/>
    </source>
</evidence>
<dbReference type="PROSITE" id="PS51762">
    <property type="entry name" value="GH16_2"/>
    <property type="match status" value="1"/>
</dbReference>
<dbReference type="AlphaFoldDB" id="A0A1I4ENI9"/>
<dbReference type="SUPFAM" id="SSF49899">
    <property type="entry name" value="Concanavalin A-like lectins/glucanases"/>
    <property type="match status" value="1"/>
</dbReference>
<dbReference type="PANTHER" id="PTHR10963">
    <property type="entry name" value="GLYCOSYL HYDROLASE-RELATED"/>
    <property type="match status" value="1"/>
</dbReference>
<comment type="similarity">
    <text evidence="1">Belongs to the glycosyl hydrolase 16 family.</text>
</comment>
<sequence>MRGYAFHLTIAAALLPAAGALPLEGPAAGGPTKAATIDLSGYTLVFDDEFDWLDVSSRGPGTRWIAHTPWNGDFGDAAFADPGPDFPFTTRDGILRIEARNREGSGWQSGLLASVDPRNDGFTQSYGYFETRAKFPSGPGLWPAFWLIGRTDAYTAEIDVVEHHGEFPERFTSAVHVWARAGKGRSVSVHQKVAVEPGSLSADFHTYGVSVEEDFIRIYFDRREVWATPTPAEHRMPKYILIDLALGSGFSITETPNPSYMFVDYVKVWERQR</sequence>
<dbReference type="OrthoDB" id="9809583at2"/>
<dbReference type="InterPro" id="IPR050546">
    <property type="entry name" value="Glycosyl_Hydrlase_16"/>
</dbReference>
<dbReference type="Gene3D" id="2.60.120.200">
    <property type="match status" value="1"/>
</dbReference>
<gene>
    <name evidence="4" type="ORF">SAMN04488498_12810</name>
</gene>
<dbReference type="RefSeq" id="WP_149763366.1">
    <property type="nucleotide sequence ID" value="NZ_BSPE01000024.1"/>
</dbReference>
<dbReference type="InterPro" id="IPR013320">
    <property type="entry name" value="ConA-like_dom_sf"/>
</dbReference>
<organism evidence="4 5">
    <name type="scientific">Neomesorhizobium albiziae</name>
    <dbReference type="NCBI Taxonomy" id="335020"/>
    <lineage>
        <taxon>Bacteria</taxon>
        <taxon>Pseudomonadati</taxon>
        <taxon>Pseudomonadota</taxon>
        <taxon>Alphaproteobacteria</taxon>
        <taxon>Hyphomicrobiales</taxon>
        <taxon>Phyllobacteriaceae</taxon>
        <taxon>Neomesorhizobium</taxon>
    </lineage>
</organism>
<evidence type="ECO:0000313" key="5">
    <source>
        <dbReference type="Proteomes" id="UP000323300"/>
    </source>
</evidence>
<proteinExistence type="inferred from homology"/>
<feature type="signal peptide" evidence="2">
    <location>
        <begin position="1"/>
        <end position="20"/>
    </location>
</feature>
<evidence type="ECO:0000259" key="3">
    <source>
        <dbReference type="PROSITE" id="PS51762"/>
    </source>
</evidence>
<reference evidence="4 5" key="1">
    <citation type="submission" date="2016-10" db="EMBL/GenBank/DDBJ databases">
        <authorList>
            <person name="Varghese N."/>
            <person name="Submissions S."/>
        </authorList>
    </citation>
    <scope>NUCLEOTIDE SEQUENCE [LARGE SCALE GENOMIC DNA]</scope>
    <source>
        <strain evidence="4 5">DSM 21822</strain>
    </source>
</reference>
<protein>
    <submittedName>
        <fullName evidence="4">Beta-glucanase, GH16 family</fullName>
    </submittedName>
</protein>
<dbReference type="Pfam" id="PF00722">
    <property type="entry name" value="Glyco_hydro_16"/>
    <property type="match status" value="1"/>
</dbReference>
<feature type="chain" id="PRO_5009302709" evidence="2">
    <location>
        <begin position="21"/>
        <end position="273"/>
    </location>
</feature>
<dbReference type="EMBL" id="FOSL01000028">
    <property type="protein sequence ID" value="SFL06650.1"/>
    <property type="molecule type" value="Genomic_DNA"/>
</dbReference>
<dbReference type="GO" id="GO:0005975">
    <property type="term" value="P:carbohydrate metabolic process"/>
    <property type="evidence" value="ECO:0007669"/>
    <property type="project" value="InterPro"/>
</dbReference>
<keyword evidence="5" id="KW-1185">Reference proteome</keyword>
<dbReference type="PANTHER" id="PTHR10963:SF55">
    <property type="entry name" value="GLYCOSIDE HYDROLASE FAMILY 16 PROTEIN"/>
    <property type="match status" value="1"/>
</dbReference>
<dbReference type="CDD" id="cd08023">
    <property type="entry name" value="GH16_laminarinase_like"/>
    <property type="match status" value="1"/>
</dbReference>
<feature type="domain" description="GH16" evidence="3">
    <location>
        <begin position="37"/>
        <end position="273"/>
    </location>
</feature>
<name>A0A1I4ENI9_9HYPH</name>
<keyword evidence="2" id="KW-0732">Signal</keyword>
<dbReference type="GO" id="GO:0004553">
    <property type="term" value="F:hydrolase activity, hydrolyzing O-glycosyl compounds"/>
    <property type="evidence" value="ECO:0007669"/>
    <property type="project" value="InterPro"/>
</dbReference>